<dbReference type="EMBL" id="JBHLUX010000094">
    <property type="protein sequence ID" value="MFC0473523.1"/>
    <property type="molecule type" value="Genomic_DNA"/>
</dbReference>
<reference evidence="1 2" key="1">
    <citation type="submission" date="2024-09" db="EMBL/GenBank/DDBJ databases">
        <authorList>
            <person name="Sun Q."/>
            <person name="Mori K."/>
        </authorList>
    </citation>
    <scope>NUCLEOTIDE SEQUENCE [LARGE SCALE GENOMIC DNA]</scope>
    <source>
        <strain evidence="1 2">NCAIM B.02610</strain>
    </source>
</reference>
<dbReference type="RefSeq" id="WP_335963738.1">
    <property type="nucleotide sequence ID" value="NZ_JAXBLX010000061.1"/>
</dbReference>
<proteinExistence type="predicted"/>
<evidence type="ECO:0000313" key="1">
    <source>
        <dbReference type="EMBL" id="MFC0473523.1"/>
    </source>
</evidence>
<accession>A0ABV6KJM6</accession>
<name>A0ABV6KJM6_9BACI</name>
<gene>
    <name evidence="1" type="ORF">ACFFHM_24205</name>
</gene>
<dbReference type="Proteomes" id="UP001589838">
    <property type="component" value="Unassembled WGS sequence"/>
</dbReference>
<organism evidence="1 2">
    <name type="scientific">Halalkalibacter kiskunsagensis</name>
    <dbReference type="NCBI Taxonomy" id="1548599"/>
    <lineage>
        <taxon>Bacteria</taxon>
        <taxon>Bacillati</taxon>
        <taxon>Bacillota</taxon>
        <taxon>Bacilli</taxon>
        <taxon>Bacillales</taxon>
        <taxon>Bacillaceae</taxon>
        <taxon>Halalkalibacter</taxon>
    </lineage>
</organism>
<sequence length="183" mass="21209">MSPRESKGGALSIIVAYHKQWEFQVTILKERFDKELGFVYTVIVKNQSDKKRDIRLVFHQQNLAAFTRQISFVSPSKQTILHSGQPYLSLLAARFHNEINCQLAVGKKEKVWCDREGTLVLAPLCRDGQESMIVSKLQMEPSQETYGRIWEVFGQTEKEVYVKHYQQATFDKLKQVVTKQTLK</sequence>
<protein>
    <submittedName>
        <fullName evidence="1">Uncharacterized protein</fullName>
    </submittedName>
</protein>
<comment type="caution">
    <text evidence="1">The sequence shown here is derived from an EMBL/GenBank/DDBJ whole genome shotgun (WGS) entry which is preliminary data.</text>
</comment>
<keyword evidence="2" id="KW-1185">Reference proteome</keyword>
<evidence type="ECO:0000313" key="2">
    <source>
        <dbReference type="Proteomes" id="UP001589838"/>
    </source>
</evidence>